<accession>A0AA35S9S2</accession>
<dbReference type="EMBL" id="CASHTH010002099">
    <property type="protein sequence ID" value="CAI8024857.1"/>
    <property type="molecule type" value="Genomic_DNA"/>
</dbReference>
<protein>
    <submittedName>
        <fullName evidence="1">Uncharacterized protein</fullName>
    </submittedName>
</protein>
<evidence type="ECO:0000313" key="2">
    <source>
        <dbReference type="Proteomes" id="UP001174909"/>
    </source>
</evidence>
<comment type="caution">
    <text evidence="1">The sequence shown here is derived from an EMBL/GenBank/DDBJ whole genome shotgun (WGS) entry which is preliminary data.</text>
</comment>
<gene>
    <name evidence="1" type="ORF">GBAR_LOCUS14396</name>
</gene>
<keyword evidence="2" id="KW-1185">Reference proteome</keyword>
<sequence>MGCNAVCTLAFAHKLHQTYTVPQCVLRRAILATGHTGTFG</sequence>
<dbReference type="AlphaFoldDB" id="A0AA35S9S2"/>
<reference evidence="1" key="1">
    <citation type="submission" date="2023-03" db="EMBL/GenBank/DDBJ databases">
        <authorList>
            <person name="Steffen K."/>
            <person name="Cardenas P."/>
        </authorList>
    </citation>
    <scope>NUCLEOTIDE SEQUENCE</scope>
</reference>
<dbReference type="Proteomes" id="UP001174909">
    <property type="component" value="Unassembled WGS sequence"/>
</dbReference>
<name>A0AA35S9S2_GEOBA</name>
<proteinExistence type="predicted"/>
<organism evidence="1 2">
    <name type="scientific">Geodia barretti</name>
    <name type="common">Barrett's horny sponge</name>
    <dbReference type="NCBI Taxonomy" id="519541"/>
    <lineage>
        <taxon>Eukaryota</taxon>
        <taxon>Metazoa</taxon>
        <taxon>Porifera</taxon>
        <taxon>Demospongiae</taxon>
        <taxon>Heteroscleromorpha</taxon>
        <taxon>Tetractinellida</taxon>
        <taxon>Astrophorina</taxon>
        <taxon>Geodiidae</taxon>
        <taxon>Geodia</taxon>
    </lineage>
</organism>
<evidence type="ECO:0000313" key="1">
    <source>
        <dbReference type="EMBL" id="CAI8024857.1"/>
    </source>
</evidence>